<keyword evidence="2" id="KW-1185">Reference proteome</keyword>
<organism evidence="1 2">
    <name type="scientific">Phialemonium atrogriseum</name>
    <dbReference type="NCBI Taxonomy" id="1093897"/>
    <lineage>
        <taxon>Eukaryota</taxon>
        <taxon>Fungi</taxon>
        <taxon>Dikarya</taxon>
        <taxon>Ascomycota</taxon>
        <taxon>Pezizomycotina</taxon>
        <taxon>Sordariomycetes</taxon>
        <taxon>Sordariomycetidae</taxon>
        <taxon>Cephalothecales</taxon>
        <taxon>Cephalothecaceae</taxon>
        <taxon>Phialemonium</taxon>
    </lineage>
</organism>
<accession>A0AAJ0FPR4</accession>
<dbReference type="EMBL" id="MU839000">
    <property type="protein sequence ID" value="KAK1770548.1"/>
    <property type="molecule type" value="Genomic_DNA"/>
</dbReference>
<gene>
    <name evidence="1" type="ORF">QBC33DRAFT_271421</name>
</gene>
<dbReference type="Proteomes" id="UP001244011">
    <property type="component" value="Unassembled WGS sequence"/>
</dbReference>
<name>A0AAJ0FPR4_9PEZI</name>
<evidence type="ECO:0000313" key="2">
    <source>
        <dbReference type="Proteomes" id="UP001244011"/>
    </source>
</evidence>
<dbReference type="AlphaFoldDB" id="A0AAJ0FPR4"/>
<dbReference type="GeneID" id="85306378"/>
<reference evidence="1" key="1">
    <citation type="submission" date="2023-06" db="EMBL/GenBank/DDBJ databases">
        <title>Genome-scale phylogeny and comparative genomics of the fungal order Sordariales.</title>
        <authorList>
            <consortium name="Lawrence Berkeley National Laboratory"/>
            <person name="Hensen N."/>
            <person name="Bonometti L."/>
            <person name="Westerberg I."/>
            <person name="Brannstrom I.O."/>
            <person name="Guillou S."/>
            <person name="Cros-Aarteil S."/>
            <person name="Calhoun S."/>
            <person name="Haridas S."/>
            <person name="Kuo A."/>
            <person name="Mondo S."/>
            <person name="Pangilinan J."/>
            <person name="Riley R."/>
            <person name="Labutti K."/>
            <person name="Andreopoulos B."/>
            <person name="Lipzen A."/>
            <person name="Chen C."/>
            <person name="Yanf M."/>
            <person name="Daum C."/>
            <person name="Ng V."/>
            <person name="Clum A."/>
            <person name="Steindorff A."/>
            <person name="Ohm R."/>
            <person name="Martin F."/>
            <person name="Silar P."/>
            <person name="Natvig D."/>
            <person name="Lalanne C."/>
            <person name="Gautier V."/>
            <person name="Ament-Velasquez S.L."/>
            <person name="Kruys A."/>
            <person name="Hutchinson M.I."/>
            <person name="Powell A.J."/>
            <person name="Barry K."/>
            <person name="Miller A.N."/>
            <person name="Grigoriev I.V."/>
            <person name="Debuchy R."/>
            <person name="Gladieux P."/>
            <person name="Thoren M.H."/>
            <person name="Johannesson H."/>
        </authorList>
    </citation>
    <scope>NUCLEOTIDE SEQUENCE</scope>
    <source>
        <strain evidence="1">8032-3</strain>
    </source>
</reference>
<evidence type="ECO:0000313" key="1">
    <source>
        <dbReference type="EMBL" id="KAK1770548.1"/>
    </source>
</evidence>
<dbReference type="RefSeq" id="XP_060286761.1">
    <property type="nucleotide sequence ID" value="XM_060423191.1"/>
</dbReference>
<comment type="caution">
    <text evidence="1">The sequence shown here is derived from an EMBL/GenBank/DDBJ whole genome shotgun (WGS) entry which is preliminary data.</text>
</comment>
<sequence length="150" mass="16714">MSSGHTYVAALYTAPDTGKAAPRRPQGGEVQIQGQGSGAPLLLLAQKTPRRKAQREWWENSPRFRLRRIMLVACHPQFMFYQTRNNCWATRQDKTMAAAAQVVRSTVPGGHDPIIDLSAIANNMGLCTWRSTAITTTWLARRQGGFLRSC</sequence>
<protein>
    <submittedName>
        <fullName evidence="1">Uncharacterized protein</fullName>
    </submittedName>
</protein>
<proteinExistence type="predicted"/>